<dbReference type="CDD" id="cd09971">
    <property type="entry name" value="SdiA-regulated"/>
    <property type="match status" value="1"/>
</dbReference>
<dbReference type="InterPro" id="IPR011042">
    <property type="entry name" value="6-blade_b-propeller_TolB-like"/>
</dbReference>
<gene>
    <name evidence="5" type="ORF">EHSB41UT_01290</name>
</gene>
<dbReference type="EMBL" id="FWPT01000003">
    <property type="protein sequence ID" value="SMA41640.1"/>
    <property type="molecule type" value="Genomic_DNA"/>
</dbReference>
<dbReference type="OrthoDB" id="6080098at2"/>
<accession>A0A1X7AH30</accession>
<dbReference type="SUPFAM" id="SSF50956">
    <property type="entry name" value="Thermostable phytase (3-phytase)"/>
    <property type="match status" value="1"/>
</dbReference>
<evidence type="ECO:0000256" key="4">
    <source>
        <dbReference type="ARBA" id="ARBA00023136"/>
    </source>
</evidence>
<dbReference type="Proteomes" id="UP000196573">
    <property type="component" value="Unassembled WGS sequence"/>
</dbReference>
<dbReference type="Pfam" id="PF06977">
    <property type="entry name" value="SdiA-regulated"/>
    <property type="match status" value="1"/>
</dbReference>
<dbReference type="InterPro" id="IPR009722">
    <property type="entry name" value="YjiK/CarP"/>
</dbReference>
<dbReference type="RefSeq" id="WP_087108101.1">
    <property type="nucleotide sequence ID" value="NZ_CBCSCN010000009.1"/>
</dbReference>
<keyword evidence="6" id="KW-1185">Reference proteome</keyword>
<keyword evidence="4" id="KW-0472">Membrane</keyword>
<evidence type="ECO:0000256" key="2">
    <source>
        <dbReference type="ARBA" id="ARBA00009852"/>
    </source>
</evidence>
<protein>
    <submittedName>
        <fullName evidence="5">SdiA-regulated</fullName>
    </submittedName>
</protein>
<evidence type="ECO:0000313" key="5">
    <source>
        <dbReference type="EMBL" id="SMA41640.1"/>
    </source>
</evidence>
<evidence type="ECO:0000313" key="6">
    <source>
        <dbReference type="Proteomes" id="UP000196573"/>
    </source>
</evidence>
<dbReference type="Gene3D" id="2.120.10.30">
    <property type="entry name" value="TolB, C-terminal domain"/>
    <property type="match status" value="1"/>
</dbReference>
<organism evidence="5 6">
    <name type="scientific">Parendozoicomonas haliclonae</name>
    <dbReference type="NCBI Taxonomy" id="1960125"/>
    <lineage>
        <taxon>Bacteria</taxon>
        <taxon>Pseudomonadati</taxon>
        <taxon>Pseudomonadota</taxon>
        <taxon>Gammaproteobacteria</taxon>
        <taxon>Oceanospirillales</taxon>
        <taxon>Endozoicomonadaceae</taxon>
        <taxon>Parendozoicomonas</taxon>
    </lineage>
</organism>
<evidence type="ECO:0000256" key="1">
    <source>
        <dbReference type="ARBA" id="ARBA00004236"/>
    </source>
</evidence>
<name>A0A1X7AH30_9GAMM</name>
<keyword evidence="3" id="KW-1003">Cell membrane</keyword>
<reference evidence="5 6" key="1">
    <citation type="submission" date="2017-03" db="EMBL/GenBank/DDBJ databases">
        <authorList>
            <person name="Afonso C.L."/>
            <person name="Miller P.J."/>
            <person name="Scott M.A."/>
            <person name="Spackman E."/>
            <person name="Goraichik I."/>
            <person name="Dimitrov K.M."/>
            <person name="Suarez D.L."/>
            <person name="Swayne D.E."/>
        </authorList>
    </citation>
    <scope>NUCLEOTIDE SEQUENCE [LARGE SCALE GENOMIC DNA]</scope>
    <source>
        <strain evidence="5">SB41UT1</strain>
    </source>
</reference>
<sequence>MSSLTLHPDKLRHPFKRAYKRFRKPLRCALIACAALLVAHQTNIDDIAYRQLAEYITPAELKDRSIWLNQYHIDGQPILLDNITEISGLTWSSDTQTLFAVANDPPRVVEFKPDGQILRIIPLKGFHDVEAITWIGNDTFLVADERRQDVGQVVIKADTQTLDRADSPIVTIGIGAGRNKGFEGLAWHPESQSIFVAKERDPLTIYRIKGFISESRNNLEVSQDEGLNKAVARDNQDLSGLHLDSRSGNLLVLSDQSSLLSEITMDGDIISSIDLGWLPGTGITQAEGVAMDDKGDIYIVEEPNRLYRLTKKK</sequence>
<dbReference type="GO" id="GO:0005886">
    <property type="term" value="C:plasma membrane"/>
    <property type="evidence" value="ECO:0007669"/>
    <property type="project" value="UniProtKB-SubCell"/>
</dbReference>
<proteinExistence type="inferred from homology"/>
<dbReference type="AlphaFoldDB" id="A0A1X7AH30"/>
<comment type="similarity">
    <text evidence="2">Belongs to the YjiK family.</text>
</comment>
<evidence type="ECO:0000256" key="3">
    <source>
        <dbReference type="ARBA" id="ARBA00022475"/>
    </source>
</evidence>
<comment type="subcellular location">
    <subcellularLocation>
        <location evidence="1">Cell membrane</location>
    </subcellularLocation>
</comment>